<dbReference type="Gene3D" id="3.30.497.10">
    <property type="entry name" value="Antithrombin, subunit I, domain 2"/>
    <property type="match status" value="1"/>
</dbReference>
<name>A0A8J7KWM0_9FIRM</name>
<accession>A0A8J7KWM0</accession>
<organism evidence="5 6">
    <name type="scientific">Mobilitalea sibirica</name>
    <dbReference type="NCBI Taxonomy" id="1462919"/>
    <lineage>
        <taxon>Bacteria</taxon>
        <taxon>Bacillati</taxon>
        <taxon>Bacillota</taxon>
        <taxon>Clostridia</taxon>
        <taxon>Lachnospirales</taxon>
        <taxon>Lachnospiraceae</taxon>
        <taxon>Mobilitalea</taxon>
    </lineage>
</organism>
<comment type="caution">
    <text evidence="5">The sequence shown here is derived from an EMBL/GenBank/DDBJ whole genome shotgun (WGS) entry which is preliminary data.</text>
</comment>
<feature type="compositionally biased region" description="Basic and acidic residues" evidence="2">
    <location>
        <begin position="427"/>
        <end position="439"/>
    </location>
</feature>
<dbReference type="SMART" id="SM00093">
    <property type="entry name" value="SERPIN"/>
    <property type="match status" value="1"/>
</dbReference>
<dbReference type="EMBL" id="JAEAGR010000011">
    <property type="protein sequence ID" value="MBH1941500.1"/>
    <property type="molecule type" value="Genomic_DNA"/>
</dbReference>
<dbReference type="Pfam" id="PF00079">
    <property type="entry name" value="Serpin"/>
    <property type="match status" value="1"/>
</dbReference>
<evidence type="ECO:0000313" key="5">
    <source>
        <dbReference type="EMBL" id="MBH1941500.1"/>
    </source>
</evidence>
<feature type="compositionally biased region" description="Basic and acidic residues" evidence="2">
    <location>
        <begin position="454"/>
        <end position="466"/>
    </location>
</feature>
<feature type="domain" description="Serpin" evidence="4">
    <location>
        <begin position="73"/>
        <end position="416"/>
    </location>
</feature>
<dbReference type="SUPFAM" id="SSF56574">
    <property type="entry name" value="Serpins"/>
    <property type="match status" value="1"/>
</dbReference>
<sequence>MKRMMTVLIIMVMLASTTSCNKEEKTISAIGSPNYPKSVSFDDFDENKKIRNDNPVDDAFLLSLKDFSYRTAYQILSQSKGNVNYSPLSLYYALALAGTGAEGKTKDELLQLLGTQSSELSKQCGNLYRLLYKDNEISKLKIANSLWLHNEVRFKEAYIDNAVDNFYSSLFNLNLSDPLSKDLMTKWITENTNGLISPDIKINPEQIMSIINTIYYYDEWVDRFDKKKTAPDQFYPDASSKVTCDFMNRTFASHSFLDGDGFTRSYLNLKNKGNMVFILPDEGIDIEELLSRYQLSDLFEEENSHHGKVIYQIPKFSLDSRLELPDMLKDLGVQTVFQKDADFSNITDGLAYISSITQQTHLSIDENGVEAAAFTELDYAGASMPNGTAQMILNRPFIYGIKNNGVLLFIGICNNPSNTEPVSIDGKTSENEEKPDKTTPKVSIGSPSDINSDNNDKNNNYDKNDSNDETGIEDNNEVDETIEPTSENLVEYDEANFKLEDL</sequence>
<keyword evidence="6" id="KW-1185">Reference proteome</keyword>
<gene>
    <name evidence="5" type="ORF">I5677_11405</name>
</gene>
<dbReference type="Gene3D" id="2.30.39.10">
    <property type="entry name" value="Alpha-1-antitrypsin, domain 1"/>
    <property type="match status" value="1"/>
</dbReference>
<dbReference type="GO" id="GO:0005615">
    <property type="term" value="C:extracellular space"/>
    <property type="evidence" value="ECO:0007669"/>
    <property type="project" value="InterPro"/>
</dbReference>
<feature type="compositionally biased region" description="Acidic residues" evidence="2">
    <location>
        <begin position="467"/>
        <end position="482"/>
    </location>
</feature>
<feature type="signal peptide" evidence="3">
    <location>
        <begin position="1"/>
        <end position="21"/>
    </location>
</feature>
<proteinExistence type="inferred from homology"/>
<dbReference type="AlphaFoldDB" id="A0A8J7KWM0"/>
<evidence type="ECO:0000256" key="1">
    <source>
        <dbReference type="RuleBase" id="RU000411"/>
    </source>
</evidence>
<evidence type="ECO:0000313" key="6">
    <source>
        <dbReference type="Proteomes" id="UP000623269"/>
    </source>
</evidence>
<dbReference type="PANTHER" id="PTHR11461:SF211">
    <property type="entry name" value="GH10112P-RELATED"/>
    <property type="match status" value="1"/>
</dbReference>
<evidence type="ECO:0000259" key="4">
    <source>
        <dbReference type="SMART" id="SM00093"/>
    </source>
</evidence>
<dbReference type="InterPro" id="IPR042185">
    <property type="entry name" value="Serpin_sf_2"/>
</dbReference>
<dbReference type="GO" id="GO:0004867">
    <property type="term" value="F:serine-type endopeptidase inhibitor activity"/>
    <property type="evidence" value="ECO:0007669"/>
    <property type="project" value="InterPro"/>
</dbReference>
<keyword evidence="3" id="KW-0732">Signal</keyword>
<dbReference type="InterPro" id="IPR000215">
    <property type="entry name" value="Serpin_fam"/>
</dbReference>
<dbReference type="InterPro" id="IPR023796">
    <property type="entry name" value="Serpin_dom"/>
</dbReference>
<protein>
    <submittedName>
        <fullName evidence="5">Serpin family protein</fullName>
    </submittedName>
</protein>
<dbReference type="InterPro" id="IPR042178">
    <property type="entry name" value="Serpin_sf_1"/>
</dbReference>
<evidence type="ECO:0000256" key="3">
    <source>
        <dbReference type="SAM" id="SignalP"/>
    </source>
</evidence>
<dbReference type="InterPro" id="IPR036186">
    <property type="entry name" value="Serpin_sf"/>
</dbReference>
<feature type="region of interest" description="Disordered" evidence="2">
    <location>
        <begin position="421"/>
        <end position="502"/>
    </location>
</feature>
<evidence type="ECO:0000256" key="2">
    <source>
        <dbReference type="SAM" id="MobiDB-lite"/>
    </source>
</evidence>
<comment type="similarity">
    <text evidence="1">Belongs to the serpin family.</text>
</comment>
<feature type="chain" id="PRO_5035161341" evidence="3">
    <location>
        <begin position="22"/>
        <end position="502"/>
    </location>
</feature>
<dbReference type="Proteomes" id="UP000623269">
    <property type="component" value="Unassembled WGS sequence"/>
</dbReference>
<reference evidence="5" key="1">
    <citation type="submission" date="2020-12" db="EMBL/GenBank/DDBJ databases">
        <title>M. sibirica DSM 26468T genome.</title>
        <authorList>
            <person name="Thieme N."/>
            <person name="Rettenmaier R."/>
            <person name="Zverlov V."/>
            <person name="Liebl W."/>
        </authorList>
    </citation>
    <scope>NUCLEOTIDE SEQUENCE</scope>
    <source>
        <strain evidence="5">DSM 26468</strain>
    </source>
</reference>
<dbReference type="PROSITE" id="PS51257">
    <property type="entry name" value="PROKAR_LIPOPROTEIN"/>
    <property type="match status" value="1"/>
</dbReference>
<dbReference type="RefSeq" id="WP_197661709.1">
    <property type="nucleotide sequence ID" value="NZ_JAEAGR010000011.1"/>
</dbReference>
<dbReference type="PANTHER" id="PTHR11461">
    <property type="entry name" value="SERINE PROTEASE INHIBITOR, SERPIN"/>
    <property type="match status" value="1"/>
</dbReference>